<keyword evidence="3" id="KW-1185">Reference proteome</keyword>
<dbReference type="InterPro" id="IPR005025">
    <property type="entry name" value="FMN_Rdtase-like_dom"/>
</dbReference>
<comment type="caution">
    <text evidence="2">The sequence shown here is derived from an EMBL/GenBank/DDBJ whole genome shotgun (WGS) entry which is preliminary data.</text>
</comment>
<dbReference type="SUPFAM" id="SSF52218">
    <property type="entry name" value="Flavoproteins"/>
    <property type="match status" value="1"/>
</dbReference>
<gene>
    <name evidence="2" type="ORF">H0I39_13280</name>
</gene>
<dbReference type="GO" id="GO:0010181">
    <property type="term" value="F:FMN binding"/>
    <property type="evidence" value="ECO:0007669"/>
    <property type="project" value="TreeGrafter"/>
</dbReference>
<dbReference type="Gene3D" id="3.40.50.360">
    <property type="match status" value="1"/>
</dbReference>
<dbReference type="PANTHER" id="PTHR30543">
    <property type="entry name" value="CHROMATE REDUCTASE"/>
    <property type="match status" value="1"/>
</dbReference>
<dbReference type="EMBL" id="JACCKX010000001">
    <property type="protein sequence ID" value="NZA02487.1"/>
    <property type="molecule type" value="Genomic_DNA"/>
</dbReference>
<dbReference type="RefSeq" id="WP_180550818.1">
    <property type="nucleotide sequence ID" value="NZ_JACCKX010000001.1"/>
</dbReference>
<dbReference type="InterPro" id="IPR050712">
    <property type="entry name" value="NAD(P)H-dep_reductase"/>
</dbReference>
<protein>
    <submittedName>
        <fullName evidence="2">NAD(P)H-dependent oxidoreductase</fullName>
    </submittedName>
</protein>
<dbReference type="AlphaFoldDB" id="A0A853IX75"/>
<evidence type="ECO:0000259" key="1">
    <source>
        <dbReference type="Pfam" id="PF03358"/>
    </source>
</evidence>
<organism evidence="2 3">
    <name type="scientific">Ottowia beijingensis</name>
    <dbReference type="NCBI Taxonomy" id="1207057"/>
    <lineage>
        <taxon>Bacteria</taxon>
        <taxon>Pseudomonadati</taxon>
        <taxon>Pseudomonadota</taxon>
        <taxon>Betaproteobacteria</taxon>
        <taxon>Burkholderiales</taxon>
        <taxon>Comamonadaceae</taxon>
        <taxon>Ottowia</taxon>
    </lineage>
</organism>
<name>A0A853IX75_9BURK</name>
<feature type="domain" description="NADPH-dependent FMN reductase-like" evidence="1">
    <location>
        <begin position="5"/>
        <end position="145"/>
    </location>
</feature>
<reference evidence="2 3" key="1">
    <citation type="submission" date="2020-07" db="EMBL/GenBank/DDBJ databases">
        <authorList>
            <person name="Maaloum M."/>
        </authorList>
    </citation>
    <scope>NUCLEOTIDE SEQUENCE [LARGE SCALE GENOMIC DNA]</scope>
    <source>
        <strain evidence="2 3">GCS-AN-3</strain>
    </source>
</reference>
<accession>A0A853IX75</accession>
<dbReference type="GO" id="GO:0016491">
    <property type="term" value="F:oxidoreductase activity"/>
    <property type="evidence" value="ECO:0007669"/>
    <property type="project" value="InterPro"/>
</dbReference>
<dbReference type="GO" id="GO:0005829">
    <property type="term" value="C:cytosol"/>
    <property type="evidence" value="ECO:0007669"/>
    <property type="project" value="TreeGrafter"/>
</dbReference>
<dbReference type="Pfam" id="PF03358">
    <property type="entry name" value="FMN_red"/>
    <property type="match status" value="1"/>
</dbReference>
<evidence type="ECO:0000313" key="2">
    <source>
        <dbReference type="EMBL" id="NZA02487.1"/>
    </source>
</evidence>
<sequence length="192" mass="21245">MNHQPKIAVIISSTRDARFGARAADWLMGFACQRSDMDFELVDLKTFDLPLFNEKASNLWAPSEDPRAIAWQQKIAEFDGYVVVTAEYNHSLTGALKNAFDQAYVEWKHKPIGFFGYGGVGAARAIEHARLIAVELHMVPVRTATHIAGGDFFSVVMKGEPMESIAGHIEGSTTEMLDQVAWWAKATMAARA</sequence>
<evidence type="ECO:0000313" key="3">
    <source>
        <dbReference type="Proteomes" id="UP000589716"/>
    </source>
</evidence>
<dbReference type="Proteomes" id="UP000589716">
    <property type="component" value="Unassembled WGS sequence"/>
</dbReference>
<dbReference type="PANTHER" id="PTHR30543:SF21">
    <property type="entry name" value="NAD(P)H-DEPENDENT FMN REDUCTASE LOT6"/>
    <property type="match status" value="1"/>
</dbReference>
<proteinExistence type="predicted"/>
<dbReference type="InterPro" id="IPR029039">
    <property type="entry name" value="Flavoprotein-like_sf"/>
</dbReference>